<dbReference type="Gene3D" id="2.60.200.20">
    <property type="match status" value="1"/>
</dbReference>
<evidence type="ECO:0000259" key="3">
    <source>
        <dbReference type="PROSITE" id="PS50006"/>
    </source>
</evidence>
<dbReference type="CDD" id="cd22701">
    <property type="entry name" value="FHA_FKH1-like"/>
    <property type="match status" value="1"/>
</dbReference>
<dbReference type="PROSITE" id="PS50006">
    <property type="entry name" value="FHA_DOMAIN"/>
    <property type="match status" value="1"/>
</dbReference>
<feature type="compositionally biased region" description="Low complexity" evidence="2">
    <location>
        <begin position="246"/>
        <end position="267"/>
    </location>
</feature>
<name>A0A8H7RV03_9FUNG</name>
<evidence type="ECO:0000256" key="2">
    <source>
        <dbReference type="SAM" id="MobiDB-lite"/>
    </source>
</evidence>
<feature type="region of interest" description="Disordered" evidence="2">
    <location>
        <begin position="332"/>
        <end position="353"/>
    </location>
</feature>
<comment type="caution">
    <text evidence="4">The sequence shown here is derived from an EMBL/GenBank/DDBJ whole genome shotgun (WGS) entry which is preliminary data.</text>
</comment>
<dbReference type="SMART" id="SM00240">
    <property type="entry name" value="FHA"/>
    <property type="match status" value="1"/>
</dbReference>
<feature type="compositionally biased region" description="Polar residues" evidence="2">
    <location>
        <begin position="296"/>
        <end position="306"/>
    </location>
</feature>
<keyword evidence="1" id="KW-0539">Nucleus</keyword>
<dbReference type="GO" id="GO:0005634">
    <property type="term" value="C:nucleus"/>
    <property type="evidence" value="ECO:0007669"/>
    <property type="project" value="TreeGrafter"/>
</dbReference>
<dbReference type="GO" id="GO:0043565">
    <property type="term" value="F:sequence-specific DNA binding"/>
    <property type="evidence" value="ECO:0007669"/>
    <property type="project" value="TreeGrafter"/>
</dbReference>
<reference evidence="4 5" key="1">
    <citation type="submission" date="2020-12" db="EMBL/GenBank/DDBJ databases">
        <title>Metabolic potential, ecology and presence of endohyphal bacteria is reflected in genomic diversity of Mucoromycotina.</title>
        <authorList>
            <person name="Muszewska A."/>
            <person name="Okrasinska A."/>
            <person name="Steczkiewicz K."/>
            <person name="Drgas O."/>
            <person name="Orlowska M."/>
            <person name="Perlinska-Lenart U."/>
            <person name="Aleksandrzak-Piekarczyk T."/>
            <person name="Szatraj K."/>
            <person name="Zielenkiewicz U."/>
            <person name="Pilsyk S."/>
            <person name="Malc E."/>
            <person name="Mieczkowski P."/>
            <person name="Kruszewska J.S."/>
            <person name="Biernat P."/>
            <person name="Pawlowska J."/>
        </authorList>
    </citation>
    <scope>NUCLEOTIDE SEQUENCE [LARGE SCALE GENOMIC DNA]</scope>
    <source>
        <strain evidence="4 5">CBS 142.35</strain>
    </source>
</reference>
<dbReference type="PANTHER" id="PTHR21712:SF29">
    <property type="entry name" value="PRE-RRNA-PROCESSING PROTEIN FHL1"/>
    <property type="match status" value="1"/>
</dbReference>
<feature type="region of interest" description="Disordered" evidence="2">
    <location>
        <begin position="281"/>
        <end position="307"/>
    </location>
</feature>
<feature type="domain" description="FHA" evidence="3">
    <location>
        <begin position="54"/>
        <end position="119"/>
    </location>
</feature>
<evidence type="ECO:0000313" key="5">
    <source>
        <dbReference type="Proteomes" id="UP000646827"/>
    </source>
</evidence>
<dbReference type="InterPro" id="IPR008984">
    <property type="entry name" value="SMAD_FHA_dom_sf"/>
</dbReference>
<accession>A0A8H7RV03</accession>
<proteinExistence type="predicted"/>
<dbReference type="SUPFAM" id="SSF49879">
    <property type="entry name" value="SMAD/FHA domain"/>
    <property type="match status" value="1"/>
</dbReference>
<dbReference type="Pfam" id="PF00498">
    <property type="entry name" value="FHA"/>
    <property type="match status" value="1"/>
</dbReference>
<dbReference type="OrthoDB" id="5954824at2759"/>
<feature type="non-terminal residue" evidence="4">
    <location>
        <position position="1"/>
    </location>
</feature>
<protein>
    <recommendedName>
        <fullName evidence="3">FHA domain-containing protein</fullName>
    </recommendedName>
</protein>
<feature type="region of interest" description="Disordered" evidence="2">
    <location>
        <begin position="237"/>
        <end position="268"/>
    </location>
</feature>
<sequence>MDNHSFSQSELLLLTGSKDQDVQVHTPDVPPESTRLYPKLVGSHWECYITSDYLILGRSPGPDAPPPRSGRQHRVDVDFGSHRRDVSRRHADIRFHNSKQRWELRIYGRNGVKVNNVLKRPKTGSIVLNTGSLLEIGDNRCVFILPDRSAPVTTLDSRLENLIMDAFKDQALLDTTAVVNYVNKNSTNKTVTTTRSEEQQEEWDTATEYDRASVLHALVLSKQFQLKGQEWCIRQEEQRHQKRPAQTGSSSISSQQQQQLQRQTSQQDLCKQMSLDDIEYDYGDEQNPSRFVGSEEPTQQKQQQSRRLVKKSLGVSIQQIYSTWVAAKKRNLDHDSNNTNDNPRPKRFVSYNP</sequence>
<organism evidence="4 5">
    <name type="scientific">Circinella minor</name>
    <dbReference type="NCBI Taxonomy" id="1195481"/>
    <lineage>
        <taxon>Eukaryota</taxon>
        <taxon>Fungi</taxon>
        <taxon>Fungi incertae sedis</taxon>
        <taxon>Mucoromycota</taxon>
        <taxon>Mucoromycotina</taxon>
        <taxon>Mucoromycetes</taxon>
        <taxon>Mucorales</taxon>
        <taxon>Lichtheimiaceae</taxon>
        <taxon>Circinella</taxon>
    </lineage>
</organism>
<dbReference type="AlphaFoldDB" id="A0A8H7RV03"/>
<keyword evidence="5" id="KW-1185">Reference proteome</keyword>
<dbReference type="EMBL" id="JAEPRB010000239">
    <property type="protein sequence ID" value="KAG2218294.1"/>
    <property type="molecule type" value="Genomic_DNA"/>
</dbReference>
<dbReference type="Proteomes" id="UP000646827">
    <property type="component" value="Unassembled WGS sequence"/>
</dbReference>
<evidence type="ECO:0000256" key="1">
    <source>
        <dbReference type="ARBA" id="ARBA00023242"/>
    </source>
</evidence>
<evidence type="ECO:0000313" key="4">
    <source>
        <dbReference type="EMBL" id="KAG2218294.1"/>
    </source>
</evidence>
<dbReference type="GO" id="GO:0060962">
    <property type="term" value="P:regulation of ribosomal protein gene transcription by RNA polymerase II"/>
    <property type="evidence" value="ECO:0007669"/>
    <property type="project" value="InterPro"/>
</dbReference>
<dbReference type="PANTHER" id="PTHR21712">
    <property type="entry name" value="PRE-RRNA-PROCESSING PROTEIN FHL1"/>
    <property type="match status" value="1"/>
</dbReference>
<dbReference type="InterPro" id="IPR045178">
    <property type="entry name" value="Fhl1/FHA1"/>
</dbReference>
<gene>
    <name evidence="4" type="ORF">INT45_000976</name>
</gene>
<dbReference type="InterPro" id="IPR000253">
    <property type="entry name" value="FHA_dom"/>
</dbReference>